<sequence>MAKKKDGGFQSQAGLVRYFDTKNDKAPKVSPKAVIGIALGMCIVILILQAFYPM</sequence>
<keyword evidence="5 11" id="KW-0812">Transmembrane</keyword>
<dbReference type="HAMAP" id="MF_00751">
    <property type="entry name" value="SecG"/>
    <property type="match status" value="1"/>
</dbReference>
<dbReference type="Pfam" id="PF03911">
    <property type="entry name" value="Sec61_beta"/>
    <property type="match status" value="1"/>
</dbReference>
<keyword evidence="4" id="KW-1003">Cell membrane</keyword>
<dbReference type="NCBIfam" id="NF002318">
    <property type="entry name" value="PRK01253.1"/>
    <property type="match status" value="1"/>
</dbReference>
<dbReference type="GO" id="GO:0005886">
    <property type="term" value="C:plasma membrane"/>
    <property type="evidence" value="ECO:0007669"/>
    <property type="project" value="UniProtKB-SubCell"/>
</dbReference>
<comment type="subcellular location">
    <subcellularLocation>
        <location evidence="1">Cell membrane</location>
    </subcellularLocation>
    <subcellularLocation>
        <location evidence="10">Endomembrane system</location>
        <topology evidence="10">Single-pass membrane protein</topology>
    </subcellularLocation>
</comment>
<evidence type="ECO:0000256" key="11">
    <source>
        <dbReference type="SAM" id="Phobius"/>
    </source>
</evidence>
<evidence type="ECO:0000256" key="1">
    <source>
        <dbReference type="ARBA" id="ARBA00004236"/>
    </source>
</evidence>
<evidence type="ECO:0000256" key="4">
    <source>
        <dbReference type="ARBA" id="ARBA00022475"/>
    </source>
</evidence>
<keyword evidence="8" id="KW-0811">Translocation</keyword>
<comment type="similarity">
    <text evidence="2">Belongs to the SEC61-beta family.</text>
</comment>
<dbReference type="EMBL" id="VSSQ01087486">
    <property type="protein sequence ID" value="MPN34443.1"/>
    <property type="molecule type" value="Genomic_DNA"/>
</dbReference>
<keyword evidence="7 11" id="KW-1133">Transmembrane helix</keyword>
<dbReference type="InterPro" id="IPR016482">
    <property type="entry name" value="SecG/Sec61-beta/Sbh"/>
</dbReference>
<dbReference type="AlphaFoldDB" id="A0A645HFJ3"/>
<evidence type="ECO:0000256" key="3">
    <source>
        <dbReference type="ARBA" id="ARBA00022448"/>
    </source>
</evidence>
<evidence type="ECO:0000256" key="10">
    <source>
        <dbReference type="ARBA" id="ARBA00037847"/>
    </source>
</evidence>
<feature type="transmembrane region" description="Helical" evidence="11">
    <location>
        <begin position="33"/>
        <end position="52"/>
    </location>
</feature>
<evidence type="ECO:0000313" key="12">
    <source>
        <dbReference type="EMBL" id="MPN34443.1"/>
    </source>
</evidence>
<evidence type="ECO:0000256" key="7">
    <source>
        <dbReference type="ARBA" id="ARBA00022989"/>
    </source>
</evidence>
<proteinExistence type="inferred from homology"/>
<evidence type="ECO:0000256" key="6">
    <source>
        <dbReference type="ARBA" id="ARBA00022927"/>
    </source>
</evidence>
<keyword evidence="9 11" id="KW-0472">Membrane</keyword>
<organism evidence="12">
    <name type="scientific">bioreactor metagenome</name>
    <dbReference type="NCBI Taxonomy" id="1076179"/>
    <lineage>
        <taxon>unclassified sequences</taxon>
        <taxon>metagenomes</taxon>
        <taxon>ecological metagenomes</taxon>
    </lineage>
</organism>
<keyword evidence="6" id="KW-0653">Protein transport</keyword>
<evidence type="ECO:0008006" key="13">
    <source>
        <dbReference type="Google" id="ProtNLM"/>
    </source>
</evidence>
<dbReference type="InterPro" id="IPR023531">
    <property type="entry name" value="Preprot_translocase_SecG"/>
</dbReference>
<dbReference type="GO" id="GO:0015031">
    <property type="term" value="P:protein transport"/>
    <property type="evidence" value="ECO:0007669"/>
    <property type="project" value="UniProtKB-KW"/>
</dbReference>
<name>A0A645HFJ3_9ZZZZ</name>
<gene>
    <name evidence="12" type="ORF">SDC9_181936</name>
</gene>
<accession>A0A645HFJ3</accession>
<evidence type="ECO:0000256" key="8">
    <source>
        <dbReference type="ARBA" id="ARBA00023010"/>
    </source>
</evidence>
<evidence type="ECO:0000256" key="9">
    <source>
        <dbReference type="ARBA" id="ARBA00023136"/>
    </source>
</evidence>
<reference evidence="12" key="1">
    <citation type="submission" date="2019-08" db="EMBL/GenBank/DDBJ databases">
        <authorList>
            <person name="Kucharzyk K."/>
            <person name="Murdoch R.W."/>
            <person name="Higgins S."/>
            <person name="Loffler F."/>
        </authorList>
    </citation>
    <scope>NUCLEOTIDE SEQUENCE</scope>
</reference>
<keyword evidence="3" id="KW-0813">Transport</keyword>
<evidence type="ECO:0000256" key="2">
    <source>
        <dbReference type="ARBA" id="ARBA00006103"/>
    </source>
</evidence>
<dbReference type="GO" id="GO:0012505">
    <property type="term" value="C:endomembrane system"/>
    <property type="evidence" value="ECO:0007669"/>
    <property type="project" value="UniProtKB-SubCell"/>
</dbReference>
<comment type="caution">
    <text evidence="12">The sequence shown here is derived from an EMBL/GenBank/DDBJ whole genome shotgun (WGS) entry which is preliminary data.</text>
</comment>
<evidence type="ECO:0000256" key="5">
    <source>
        <dbReference type="ARBA" id="ARBA00022692"/>
    </source>
</evidence>
<protein>
    <recommendedName>
        <fullName evidence="13">Protein transport protein Sec61 subunit beta</fullName>
    </recommendedName>
</protein>